<evidence type="ECO:0000313" key="6">
    <source>
        <dbReference type="EMBL" id="ADV84668.1"/>
    </source>
</evidence>
<sequence>MMSAKLLAANLLLLALIASAQAPTTPVPSPMLDPLRFNDGTAVTSAKQWPARRAEIFQIFQREEYGQRPPGTEKKLRWHVDEVAPVTSGSLAGIALRKRITLFFPAPSATVARQFPHTAREMHLLLYTPLAKKSERVPIVLGASFAGTWATADDPGVPLGTAWPMGLPDRDLAFTDAHTATEADRTHQTIQGHSQWQAKKILEHGFGLATFYYADLEPDAKGGWPFGVRPLFFRPGQTAPAEGEWGAFSVWAWGSSRALDYLQTDPNVDPLRVAITGHSRLAKTADWTAATDTRFWLLLSNEGGKGGDSILHRLQGEPIAHLWDKFSYWFTPAFGHWSGRDAETPFDGNLLISLTAPRPVYVGSAIGDAWSDPLGEFLSAKDVGRVFALFGKQGLGVTEQPSLDTPVMHDVGYHLRAGKHDVTAFDWDAYLQFMEMHLH</sequence>
<dbReference type="STRING" id="401053.AciPR4_3919"/>
<evidence type="ECO:0000259" key="5">
    <source>
        <dbReference type="Pfam" id="PF22244"/>
    </source>
</evidence>
<feature type="domain" description="4-O-methyl-glucuronoyl methylesterase-like" evidence="5">
    <location>
        <begin position="244"/>
        <end position="388"/>
    </location>
</feature>
<reference evidence="6 7" key="1">
    <citation type="journal article" date="2012" name="Stand. Genomic Sci.">
        <title>Complete genome sequence of Terriglobus saanensis type strain SP1PR4(T), an Acidobacteria from tundra soil.</title>
        <authorList>
            <person name="Rawat S.R."/>
            <person name="Mannisto M.K."/>
            <person name="Starovoytov V."/>
            <person name="Goodwin L."/>
            <person name="Nolan M."/>
            <person name="Hauser L."/>
            <person name="Land M."/>
            <person name="Davenport K.W."/>
            <person name="Woyke T."/>
            <person name="Haggblom M.M."/>
        </authorList>
    </citation>
    <scope>NUCLEOTIDE SEQUENCE</scope>
    <source>
        <strain evidence="7">ATCC BAA-1853 / DSM 23119 / SP1PR4</strain>
    </source>
</reference>
<organism evidence="6 7">
    <name type="scientific">Terriglobus saanensis (strain ATCC BAA-1853 / DSM 23119 / SP1PR4)</name>
    <dbReference type="NCBI Taxonomy" id="401053"/>
    <lineage>
        <taxon>Bacteria</taxon>
        <taxon>Pseudomonadati</taxon>
        <taxon>Acidobacteriota</taxon>
        <taxon>Terriglobia</taxon>
        <taxon>Terriglobales</taxon>
        <taxon>Acidobacteriaceae</taxon>
        <taxon>Terriglobus</taxon>
    </lineage>
</organism>
<dbReference type="InterPro" id="IPR029058">
    <property type="entry name" value="AB_hydrolase_fold"/>
</dbReference>
<dbReference type="Proteomes" id="UP000006844">
    <property type="component" value="Chromosome"/>
</dbReference>
<dbReference type="InterPro" id="IPR054579">
    <property type="entry name" value="GCE-like_dom"/>
</dbReference>
<dbReference type="GO" id="GO:0052689">
    <property type="term" value="F:carboxylic ester hydrolase activity"/>
    <property type="evidence" value="ECO:0007669"/>
    <property type="project" value="UniProtKB-KW"/>
</dbReference>
<protein>
    <submittedName>
        <fullName evidence="6">Putative acetyl xylan esterase</fullName>
    </submittedName>
</protein>
<evidence type="ECO:0000256" key="3">
    <source>
        <dbReference type="ARBA" id="ARBA00022801"/>
    </source>
</evidence>
<evidence type="ECO:0000256" key="1">
    <source>
        <dbReference type="ARBA" id="ARBA00022487"/>
    </source>
</evidence>
<dbReference type="AlphaFoldDB" id="E8V2X1"/>
<accession>E8V2X1</accession>
<dbReference type="EMBL" id="CP002467">
    <property type="protein sequence ID" value="ADV84668.1"/>
    <property type="molecule type" value="Genomic_DNA"/>
</dbReference>
<dbReference type="OrthoDB" id="9809261at2"/>
<dbReference type="eggNOG" id="COG1073">
    <property type="taxonomic scope" value="Bacteria"/>
</dbReference>
<dbReference type="RefSeq" id="WP_013570398.1">
    <property type="nucleotide sequence ID" value="NC_014963.1"/>
</dbReference>
<evidence type="ECO:0000256" key="2">
    <source>
        <dbReference type="ARBA" id="ARBA00022729"/>
    </source>
</evidence>
<evidence type="ECO:0000313" key="7">
    <source>
        <dbReference type="Proteomes" id="UP000006844"/>
    </source>
</evidence>
<feature type="signal peptide" evidence="4">
    <location>
        <begin position="1"/>
        <end position="20"/>
    </location>
</feature>
<dbReference type="Pfam" id="PF22244">
    <property type="entry name" value="GCE_fung"/>
    <property type="match status" value="1"/>
</dbReference>
<dbReference type="SUPFAM" id="SSF53474">
    <property type="entry name" value="alpha/beta-Hydrolases"/>
    <property type="match status" value="1"/>
</dbReference>
<keyword evidence="1" id="KW-0719">Serine esterase</keyword>
<dbReference type="Gene3D" id="3.40.50.1820">
    <property type="entry name" value="alpha/beta hydrolase"/>
    <property type="match status" value="1"/>
</dbReference>
<keyword evidence="3" id="KW-0378">Hydrolase</keyword>
<keyword evidence="7" id="KW-1185">Reference proteome</keyword>
<feature type="chain" id="PRO_5003232351" evidence="4">
    <location>
        <begin position="21"/>
        <end position="439"/>
    </location>
</feature>
<keyword evidence="2 4" id="KW-0732">Signal</keyword>
<dbReference type="KEGG" id="tsa:AciPR4_3919"/>
<proteinExistence type="predicted"/>
<evidence type="ECO:0000256" key="4">
    <source>
        <dbReference type="SAM" id="SignalP"/>
    </source>
</evidence>
<name>E8V2X1_TERSS</name>
<dbReference type="HOGENOM" id="CLU_045118_0_0_0"/>
<gene>
    <name evidence="6" type="ordered locus">AciPR4_3919</name>
</gene>